<proteinExistence type="predicted"/>
<evidence type="ECO:0000313" key="2">
    <source>
        <dbReference type="Proteomes" id="UP000826195"/>
    </source>
</evidence>
<evidence type="ECO:0000313" key="1">
    <source>
        <dbReference type="EMBL" id="KAH0546549.1"/>
    </source>
</evidence>
<gene>
    <name evidence="1" type="ORF">KQX54_011309</name>
</gene>
<dbReference type="AlphaFoldDB" id="A0AAV7I5F8"/>
<name>A0AAV7I5F8_COTGL</name>
<keyword evidence="2" id="KW-1185">Reference proteome</keyword>
<sequence>MAFGASSDADFCCQTMDKTGSQELSTREKRSELSYPLASPPPSVLVGKTFAAAWQAICPIGLNNPRLLTSVLGKTKWLVRKRERHSRDWPPVLAGVLPAEGKQELCMLMLEVKEDSQNYSLKKPEISEYETFYSDTPQLSAEHSDLDQLSMINKTIMHLSSPGMTSTPLKDRDSVSQYVSALTKNKNPRGQGTRFGIRRRGQQLFMGDSPV</sequence>
<reference evidence="1 2" key="1">
    <citation type="journal article" date="2021" name="J. Hered.">
        <title>A chromosome-level genome assembly of the parasitoid wasp, Cotesia glomerata (Hymenoptera: Braconidae).</title>
        <authorList>
            <person name="Pinto B.J."/>
            <person name="Weis J.J."/>
            <person name="Gamble T."/>
            <person name="Ode P.J."/>
            <person name="Paul R."/>
            <person name="Zaspel J.M."/>
        </authorList>
    </citation>
    <scope>NUCLEOTIDE SEQUENCE [LARGE SCALE GENOMIC DNA]</scope>
    <source>
        <strain evidence="1">CgM1</strain>
    </source>
</reference>
<dbReference type="Proteomes" id="UP000826195">
    <property type="component" value="Unassembled WGS sequence"/>
</dbReference>
<accession>A0AAV7I5F8</accession>
<comment type="caution">
    <text evidence="1">The sequence shown here is derived from an EMBL/GenBank/DDBJ whole genome shotgun (WGS) entry which is preliminary data.</text>
</comment>
<dbReference type="EMBL" id="JAHXZJ010002237">
    <property type="protein sequence ID" value="KAH0546549.1"/>
    <property type="molecule type" value="Genomic_DNA"/>
</dbReference>
<protein>
    <submittedName>
        <fullName evidence="1">Uncharacterized protein</fullName>
    </submittedName>
</protein>
<organism evidence="1 2">
    <name type="scientific">Cotesia glomerata</name>
    <name type="common">Lepidopteran parasitic wasp</name>
    <name type="synonym">Apanteles glomeratus</name>
    <dbReference type="NCBI Taxonomy" id="32391"/>
    <lineage>
        <taxon>Eukaryota</taxon>
        <taxon>Metazoa</taxon>
        <taxon>Ecdysozoa</taxon>
        <taxon>Arthropoda</taxon>
        <taxon>Hexapoda</taxon>
        <taxon>Insecta</taxon>
        <taxon>Pterygota</taxon>
        <taxon>Neoptera</taxon>
        <taxon>Endopterygota</taxon>
        <taxon>Hymenoptera</taxon>
        <taxon>Apocrita</taxon>
        <taxon>Ichneumonoidea</taxon>
        <taxon>Braconidae</taxon>
        <taxon>Microgastrinae</taxon>
        <taxon>Cotesia</taxon>
    </lineage>
</organism>